<sequence length="51" mass="6297">MYTWGIWQSQTIQSFNNIFMWGHKKLKCHTFVTQYIAFVTKISQYFFIKKQ</sequence>
<keyword evidence="1" id="KW-0614">Plasmid</keyword>
<reference evidence="1" key="1">
    <citation type="journal article" date="2016" name="Microb. Drug Resist.">
        <title>Plasmid-Borne Antimicrobial Resistance of Staphylococcus aureus Isolated in a Hospital in Lisbon, Portugal.</title>
        <authorList>
            <person name="Costa S.S."/>
            <person name="Palma C."/>
            <person name="Kadlec K."/>
            <person name="Fessler A.T."/>
            <person name="Viveiros M."/>
            <person name="Melo-Cristino J."/>
            <person name="Schwarz S."/>
            <person name="Couto I."/>
        </authorList>
    </citation>
    <scope>NUCLEOTIDE SEQUENCE</scope>
    <source>
        <strain evidence="1">SM39</strain>
        <plasmid evidence="1">pSM39</plasmid>
    </source>
</reference>
<dbReference type="AlphaFoldDB" id="A0A1W5IIQ6"/>
<protein>
    <submittedName>
        <fullName evidence="1">Uncharacterized protein</fullName>
    </submittedName>
</protein>
<geneLocation type="plasmid" evidence="1">
    <name>pSM39</name>
</geneLocation>
<organism evidence="1">
    <name type="scientific">Staphylococcus aureus</name>
    <dbReference type="NCBI Taxonomy" id="1280"/>
    <lineage>
        <taxon>Bacteria</taxon>
        <taxon>Bacillati</taxon>
        <taxon>Bacillota</taxon>
        <taxon>Bacilli</taxon>
        <taxon>Bacillales</taxon>
        <taxon>Staphylococcaceae</taxon>
        <taxon>Staphylococcus</taxon>
    </lineage>
</organism>
<gene>
    <name evidence="1" type="ORF">pSM39_01</name>
</gene>
<evidence type="ECO:0000313" key="1">
    <source>
        <dbReference type="EMBL" id="AKA87303.1"/>
    </source>
</evidence>
<dbReference type="EMBL" id="KJ756353">
    <property type="protein sequence ID" value="AKA87303.1"/>
    <property type="molecule type" value="Genomic_DNA"/>
</dbReference>
<name>A0A1W5IIQ6_STAAU</name>
<accession>A0A1W5IIQ6</accession>
<reference evidence="1" key="2">
    <citation type="submission" date="2018-03" db="EMBL/GenBank/DDBJ databases">
        <title>Complete sequence of two Staphylococcus aureus plasmids carrying genes for resistance to antibiotics, heavy-metals, biocides and/or virulence.</title>
        <authorList>
            <person name="Costa S.S."/>
            <person name="Kadlec K."/>
            <person name="Fessler A.T."/>
            <person name="Viveiros M."/>
            <person name="Melo-Cristino J."/>
            <person name="Schwarz S."/>
            <person name="Couto I."/>
        </authorList>
    </citation>
    <scope>NUCLEOTIDE SEQUENCE</scope>
    <source>
        <strain evidence="1">SM39</strain>
        <plasmid evidence="1">pSM39</plasmid>
    </source>
</reference>
<proteinExistence type="predicted"/>